<protein>
    <submittedName>
        <fullName evidence="2">Uncharacterized protein</fullName>
    </submittedName>
</protein>
<feature type="compositionally biased region" description="Basic residues" evidence="1">
    <location>
        <begin position="137"/>
        <end position="147"/>
    </location>
</feature>
<reference evidence="3" key="1">
    <citation type="journal article" date="2014" name="Proc. Natl. Acad. Sci. U.S.A.">
        <title>Extensive sampling of basidiomycete genomes demonstrates inadequacy of the white-rot/brown-rot paradigm for wood decay fungi.</title>
        <authorList>
            <person name="Riley R."/>
            <person name="Salamov A.A."/>
            <person name="Brown D.W."/>
            <person name="Nagy L.G."/>
            <person name="Floudas D."/>
            <person name="Held B.W."/>
            <person name="Levasseur A."/>
            <person name="Lombard V."/>
            <person name="Morin E."/>
            <person name="Otillar R."/>
            <person name="Lindquist E.A."/>
            <person name="Sun H."/>
            <person name="LaButti K.M."/>
            <person name="Schmutz J."/>
            <person name="Jabbour D."/>
            <person name="Luo H."/>
            <person name="Baker S.E."/>
            <person name="Pisabarro A.G."/>
            <person name="Walton J.D."/>
            <person name="Blanchette R.A."/>
            <person name="Henrissat B."/>
            <person name="Martin F."/>
            <person name="Cullen D."/>
            <person name="Hibbett D.S."/>
            <person name="Grigoriev I.V."/>
        </authorList>
    </citation>
    <scope>NUCLEOTIDE SEQUENCE [LARGE SCALE GENOMIC DNA]</scope>
    <source>
        <strain evidence="3">MUCL 33604</strain>
    </source>
</reference>
<sequence>MDEAMAHLWDCCHEALIKLGFICFHLHSLPEWQALNWLVMDFVEIVSNLGLADEAPVRGAVIDILGIDMPFITVIQLLKHSVPVTYMWGDEERAAAVVKPTWLQWEPEHNGMRSAGAIQTKLNAKLLQTKKQAKQAKAHCYRKRAKKQNPTPQQPAQPKLSKAEKHRCNDERELQAACDSDDAALAADNNVGNPTRPLTESRHYTISTITPLNQVYDIPSLQIELNLPVSYDFGPDIPLPHSWPPHGTQSHLKRNLTFSNSLPHHSELRNIQTSEGTPNPPNESIVFRAMSEFPIRSNSEIPPKTRCPLFRLHVHQYREFRCYQLRTIVDPTIRFRCTRCPHF</sequence>
<accession>A0A067PJH8</accession>
<dbReference type="Proteomes" id="UP000027265">
    <property type="component" value="Unassembled WGS sequence"/>
</dbReference>
<gene>
    <name evidence="2" type="ORF">JAAARDRAFT_197079</name>
</gene>
<evidence type="ECO:0000313" key="2">
    <source>
        <dbReference type="EMBL" id="KDQ53985.1"/>
    </source>
</evidence>
<evidence type="ECO:0000256" key="1">
    <source>
        <dbReference type="SAM" id="MobiDB-lite"/>
    </source>
</evidence>
<dbReference type="HOGENOM" id="CLU_809070_0_0_1"/>
<feature type="compositionally biased region" description="Basic and acidic residues" evidence="1">
    <location>
        <begin position="161"/>
        <end position="172"/>
    </location>
</feature>
<evidence type="ECO:0000313" key="3">
    <source>
        <dbReference type="Proteomes" id="UP000027265"/>
    </source>
</evidence>
<feature type="region of interest" description="Disordered" evidence="1">
    <location>
        <begin position="137"/>
        <end position="172"/>
    </location>
</feature>
<dbReference type="AlphaFoldDB" id="A0A067PJH8"/>
<dbReference type="EMBL" id="KL197731">
    <property type="protein sequence ID" value="KDQ53985.1"/>
    <property type="molecule type" value="Genomic_DNA"/>
</dbReference>
<keyword evidence="3" id="KW-1185">Reference proteome</keyword>
<name>A0A067PJH8_9AGAM</name>
<dbReference type="InParanoid" id="A0A067PJH8"/>
<organism evidence="2 3">
    <name type="scientific">Jaapia argillacea MUCL 33604</name>
    <dbReference type="NCBI Taxonomy" id="933084"/>
    <lineage>
        <taxon>Eukaryota</taxon>
        <taxon>Fungi</taxon>
        <taxon>Dikarya</taxon>
        <taxon>Basidiomycota</taxon>
        <taxon>Agaricomycotina</taxon>
        <taxon>Agaricomycetes</taxon>
        <taxon>Agaricomycetidae</taxon>
        <taxon>Jaapiales</taxon>
        <taxon>Jaapiaceae</taxon>
        <taxon>Jaapia</taxon>
    </lineage>
</organism>
<proteinExistence type="predicted"/>